<dbReference type="GO" id="GO:0003677">
    <property type="term" value="F:DNA binding"/>
    <property type="evidence" value="ECO:0007669"/>
    <property type="project" value="UniProtKB-KW"/>
</dbReference>
<reference evidence="9" key="1">
    <citation type="submission" date="2021-06" db="EMBL/GenBank/DDBJ databases">
        <authorList>
            <consortium name="DOE Joint Genome Institute"/>
            <person name="Mondo S.J."/>
            <person name="Amses K.R."/>
            <person name="Simmons D.R."/>
            <person name="Longcore J.E."/>
            <person name="Seto K."/>
            <person name="Alves G.H."/>
            <person name="Bonds A.E."/>
            <person name="Quandt C.A."/>
            <person name="Davis W.J."/>
            <person name="Chang Y."/>
            <person name="Letcher P.M."/>
            <person name="Powell M.J."/>
            <person name="Kuo A."/>
            <person name="Labutti K."/>
            <person name="Pangilinan J."/>
            <person name="Andreopoulos W."/>
            <person name="Tritt A."/>
            <person name="Riley R."/>
            <person name="Hundley H."/>
            <person name="Johnson J."/>
            <person name="Lipzen A."/>
            <person name="Barry K."/>
            <person name="Berbee M.L."/>
            <person name="Buchler N.E."/>
            <person name="Grigoriev I.V."/>
            <person name="Spatafora J.W."/>
            <person name="Stajich J.E."/>
            <person name="James T.Y."/>
        </authorList>
    </citation>
    <scope>NUCLEOTIDE SEQUENCE</scope>
    <source>
        <strain evidence="9">AG</strain>
    </source>
</reference>
<dbReference type="PANTHER" id="PTHR19304">
    <property type="entry name" value="CYCLIC-AMP RESPONSE ELEMENT BINDING PROTEIN"/>
    <property type="match status" value="1"/>
</dbReference>
<dbReference type="InterPro" id="IPR020956">
    <property type="entry name" value="TF_Aft1_OSM"/>
</dbReference>
<evidence type="ECO:0000256" key="7">
    <source>
        <dbReference type="SAM" id="MobiDB-lite"/>
    </source>
</evidence>
<keyword evidence="6" id="KW-0175">Coiled coil</keyword>
<dbReference type="PRINTS" id="PR00043">
    <property type="entry name" value="LEUZIPPRJUN"/>
</dbReference>
<dbReference type="InterPro" id="IPR021755">
    <property type="entry name" value="TF_Aft1_HRA"/>
</dbReference>
<dbReference type="AlphaFoldDB" id="A0AAD5EDW8"/>
<reference evidence="9" key="2">
    <citation type="journal article" date="2022" name="Proc. Natl. Acad. Sci. U.S.A.">
        <title>Diploid-dominant life cycles characterize the early evolution of Fungi.</title>
        <authorList>
            <person name="Amses K.R."/>
            <person name="Simmons D.R."/>
            <person name="Longcore J.E."/>
            <person name="Mondo S.J."/>
            <person name="Seto K."/>
            <person name="Jeronimo G.H."/>
            <person name="Bonds A.E."/>
            <person name="Quandt C.A."/>
            <person name="Davis W.J."/>
            <person name="Chang Y."/>
            <person name="Federici B.A."/>
            <person name="Kuo A."/>
            <person name="LaButti K."/>
            <person name="Pangilinan J."/>
            <person name="Andreopoulos W."/>
            <person name="Tritt A."/>
            <person name="Riley R."/>
            <person name="Hundley H."/>
            <person name="Johnson J."/>
            <person name="Lipzen A."/>
            <person name="Barry K."/>
            <person name="Lang B.F."/>
            <person name="Cuomo C.A."/>
            <person name="Buchler N.E."/>
            <person name="Grigoriev I.V."/>
            <person name="Spatafora J.W."/>
            <person name="Stajich J.E."/>
            <person name="James T.Y."/>
        </authorList>
    </citation>
    <scope>NUCLEOTIDE SEQUENCE</scope>
    <source>
        <strain evidence="9">AG</strain>
    </source>
</reference>
<dbReference type="RefSeq" id="XP_051446698.1">
    <property type="nucleotide sequence ID" value="XM_051592940.1"/>
</dbReference>
<dbReference type="SMART" id="SM00338">
    <property type="entry name" value="BRLZ"/>
    <property type="match status" value="1"/>
</dbReference>
<evidence type="ECO:0000256" key="6">
    <source>
        <dbReference type="SAM" id="Coils"/>
    </source>
</evidence>
<sequence>MIATNTATVPFFDQHPRDKIALNSSTALAATAASVLKQAIPEVAVVEPSMLQRPPEAIQQTVAPPEEPLPENYVSLPQNSKLDEEPNPFEKSFSGLPSTAAAQVSAKNPSPPVSKPVLPPVTSMDSPSTGIPTFKKATVDQFAWGSLRAGPLSPSMLQGPVSNALVPFTATPVAATTTVATTMKPVESDEFVPYQPQIPTSMQYSFQANTQATHVNGTKYGVYQQPPAPIPQSVKPTPQAQHITTFPIVSQPESYGQDQAAVKSEARPYQSTTEFIHHENGGSTRKGSRSTHQLMNDSKPSTRTKRQEHGELLEGLGPTNKRQKSVSSEQDEDEKRRNFLERNRQAALKCRQRKKAWLSDLQGKVEILAQENEQLAMQANSFREEIIQLKSLLLAHKDCQVTKDNGSSIRVALEKPVPPPVATTSQRQE</sequence>
<evidence type="ECO:0000313" key="10">
    <source>
        <dbReference type="Proteomes" id="UP001206595"/>
    </source>
</evidence>
<keyword evidence="4" id="KW-0804">Transcription</keyword>
<dbReference type="Pfam" id="PF11786">
    <property type="entry name" value="Aft1_HRA"/>
    <property type="match status" value="1"/>
</dbReference>
<dbReference type="Pfam" id="PF11785">
    <property type="entry name" value="Aft1_OSA"/>
    <property type="match status" value="1"/>
</dbReference>
<keyword evidence="2" id="KW-0805">Transcription regulation</keyword>
<evidence type="ECO:0000256" key="2">
    <source>
        <dbReference type="ARBA" id="ARBA00023015"/>
    </source>
</evidence>
<evidence type="ECO:0000256" key="1">
    <source>
        <dbReference type="ARBA" id="ARBA00004123"/>
    </source>
</evidence>
<dbReference type="InterPro" id="IPR002112">
    <property type="entry name" value="Leuzip_Jun"/>
</dbReference>
<dbReference type="Gene3D" id="1.20.5.170">
    <property type="match status" value="1"/>
</dbReference>
<dbReference type="InterPro" id="IPR046347">
    <property type="entry name" value="bZIP_sf"/>
</dbReference>
<dbReference type="GeneID" id="75918282"/>
<dbReference type="GO" id="GO:0005634">
    <property type="term" value="C:nucleus"/>
    <property type="evidence" value="ECO:0007669"/>
    <property type="project" value="UniProtKB-SubCell"/>
</dbReference>
<evidence type="ECO:0000256" key="5">
    <source>
        <dbReference type="ARBA" id="ARBA00023242"/>
    </source>
</evidence>
<feature type="coiled-coil region" evidence="6">
    <location>
        <begin position="358"/>
        <end position="385"/>
    </location>
</feature>
<dbReference type="SUPFAM" id="SSF57959">
    <property type="entry name" value="Leucine zipper domain"/>
    <property type="match status" value="1"/>
</dbReference>
<protein>
    <recommendedName>
        <fullName evidence="8">BZIP domain-containing protein</fullName>
    </recommendedName>
</protein>
<comment type="caution">
    <text evidence="9">The sequence shown here is derived from an EMBL/GenBank/DDBJ whole genome shotgun (WGS) entry which is preliminary data.</text>
</comment>
<dbReference type="PROSITE" id="PS50217">
    <property type="entry name" value="BZIP"/>
    <property type="match status" value="1"/>
</dbReference>
<dbReference type="GO" id="GO:0003700">
    <property type="term" value="F:DNA-binding transcription factor activity"/>
    <property type="evidence" value="ECO:0007669"/>
    <property type="project" value="InterPro"/>
</dbReference>
<proteinExistence type="predicted"/>
<feature type="compositionally biased region" description="Polar residues" evidence="7">
    <location>
        <begin position="281"/>
        <end position="301"/>
    </location>
</feature>
<evidence type="ECO:0000259" key="8">
    <source>
        <dbReference type="PROSITE" id="PS50217"/>
    </source>
</evidence>
<organism evidence="9 10">
    <name type="scientific">Umbelopsis ramanniana AG</name>
    <dbReference type="NCBI Taxonomy" id="1314678"/>
    <lineage>
        <taxon>Eukaryota</taxon>
        <taxon>Fungi</taxon>
        <taxon>Fungi incertae sedis</taxon>
        <taxon>Mucoromycota</taxon>
        <taxon>Mucoromycotina</taxon>
        <taxon>Umbelopsidomycetes</taxon>
        <taxon>Umbelopsidales</taxon>
        <taxon>Umbelopsidaceae</taxon>
        <taxon>Umbelopsis</taxon>
    </lineage>
</organism>
<evidence type="ECO:0000256" key="3">
    <source>
        <dbReference type="ARBA" id="ARBA00023125"/>
    </source>
</evidence>
<accession>A0AAD5EDW8</accession>
<dbReference type="Proteomes" id="UP001206595">
    <property type="component" value="Unassembled WGS sequence"/>
</dbReference>
<keyword evidence="10" id="KW-1185">Reference proteome</keyword>
<name>A0AAD5EDW8_UMBRA</name>
<keyword evidence="3" id="KW-0238">DNA-binding</keyword>
<gene>
    <name evidence="9" type="ORF">K450DRAFT_269857</name>
</gene>
<evidence type="ECO:0000256" key="4">
    <source>
        <dbReference type="ARBA" id="ARBA00023163"/>
    </source>
</evidence>
<dbReference type="EMBL" id="MU620904">
    <property type="protein sequence ID" value="KAI8581694.1"/>
    <property type="molecule type" value="Genomic_DNA"/>
</dbReference>
<dbReference type="InterPro" id="IPR004827">
    <property type="entry name" value="bZIP"/>
</dbReference>
<feature type="region of interest" description="Disordered" evidence="7">
    <location>
        <begin position="252"/>
        <end position="338"/>
    </location>
</feature>
<feature type="domain" description="BZIP" evidence="8">
    <location>
        <begin position="333"/>
        <end position="396"/>
    </location>
</feature>
<feature type="compositionally biased region" description="Pro residues" evidence="7">
    <location>
        <begin position="109"/>
        <end position="119"/>
    </location>
</feature>
<dbReference type="CDD" id="cd14687">
    <property type="entry name" value="bZIP_ATF2"/>
    <property type="match status" value="1"/>
</dbReference>
<dbReference type="Pfam" id="PF00170">
    <property type="entry name" value="bZIP_1"/>
    <property type="match status" value="1"/>
</dbReference>
<evidence type="ECO:0000313" key="9">
    <source>
        <dbReference type="EMBL" id="KAI8581694.1"/>
    </source>
</evidence>
<comment type="subcellular location">
    <subcellularLocation>
        <location evidence="1">Nucleus</location>
    </subcellularLocation>
</comment>
<dbReference type="InterPro" id="IPR051027">
    <property type="entry name" value="bZIP_transcription_factors"/>
</dbReference>
<keyword evidence="5" id="KW-0539">Nucleus</keyword>
<feature type="region of interest" description="Disordered" evidence="7">
    <location>
        <begin position="63"/>
        <end position="128"/>
    </location>
</feature>
<dbReference type="FunFam" id="1.20.5.170:FF:000053">
    <property type="entry name" value="BZIP transcription factor AtfA"/>
    <property type="match status" value="1"/>
</dbReference>